<dbReference type="EC" id="3.2.1.31" evidence="8"/>
<evidence type="ECO:0000259" key="6">
    <source>
        <dbReference type="Pfam" id="PF02836"/>
    </source>
</evidence>
<dbReference type="AlphaFoldDB" id="A0A7X5V0C1"/>
<dbReference type="GO" id="GO:0019391">
    <property type="term" value="P:glucuronoside catabolic process"/>
    <property type="evidence" value="ECO:0007669"/>
    <property type="project" value="TreeGrafter"/>
</dbReference>
<feature type="domain" description="Glycoside hydrolase family 2 catalytic" evidence="6">
    <location>
        <begin position="306"/>
        <end position="545"/>
    </location>
</feature>
<feature type="region of interest" description="Disordered" evidence="4">
    <location>
        <begin position="607"/>
        <end position="633"/>
    </location>
</feature>
<dbReference type="GO" id="GO:0004566">
    <property type="term" value="F:beta-glucuronidase activity"/>
    <property type="evidence" value="ECO:0007669"/>
    <property type="project" value="UniProtKB-EC"/>
</dbReference>
<comment type="caution">
    <text evidence="8">The sequence shown here is derived from an EMBL/GenBank/DDBJ whole genome shotgun (WGS) entry which is preliminary data.</text>
</comment>
<dbReference type="InterPro" id="IPR006104">
    <property type="entry name" value="Glyco_hydro_2_N"/>
</dbReference>
<dbReference type="InterPro" id="IPR006103">
    <property type="entry name" value="Glyco_hydro_2_cat"/>
</dbReference>
<dbReference type="InterPro" id="IPR008979">
    <property type="entry name" value="Galactose-bd-like_sf"/>
</dbReference>
<comment type="similarity">
    <text evidence="1">Belongs to the glycosyl hydrolase 2 family.</text>
</comment>
<dbReference type="Pfam" id="PF02836">
    <property type="entry name" value="Glyco_hydro_2_C"/>
    <property type="match status" value="1"/>
</dbReference>
<dbReference type="InterPro" id="IPR036156">
    <property type="entry name" value="Beta-gal/glucu_dom_sf"/>
</dbReference>
<evidence type="ECO:0000313" key="8">
    <source>
        <dbReference type="EMBL" id="NIJ65230.1"/>
    </source>
</evidence>
<gene>
    <name evidence="8" type="ORF">FHR20_002192</name>
</gene>
<dbReference type="GO" id="GO:0005975">
    <property type="term" value="P:carbohydrate metabolic process"/>
    <property type="evidence" value="ECO:0007669"/>
    <property type="project" value="InterPro"/>
</dbReference>
<dbReference type="PRINTS" id="PR00132">
    <property type="entry name" value="GLHYDRLASE2"/>
</dbReference>
<keyword evidence="5" id="KW-0732">Signal</keyword>
<accession>A0A7X5V0C1</accession>
<evidence type="ECO:0000256" key="5">
    <source>
        <dbReference type="SAM" id="SignalP"/>
    </source>
</evidence>
<reference evidence="8 9" key="1">
    <citation type="submission" date="2020-03" db="EMBL/GenBank/DDBJ databases">
        <title>Genomic Encyclopedia of Type Strains, Phase IV (KMG-IV): sequencing the most valuable type-strain genomes for metagenomic binning, comparative biology and taxonomic classification.</title>
        <authorList>
            <person name="Goeker M."/>
        </authorList>
    </citation>
    <scope>NUCLEOTIDE SEQUENCE [LARGE SCALE GENOMIC DNA]</scope>
    <source>
        <strain evidence="8 9">DSM 4733</strain>
    </source>
</reference>
<feature type="chain" id="PRO_5030945065" evidence="5">
    <location>
        <begin position="23"/>
        <end position="633"/>
    </location>
</feature>
<dbReference type="PANTHER" id="PTHR10066:SF67">
    <property type="entry name" value="BETA-GLUCURONIDASE"/>
    <property type="match status" value="1"/>
</dbReference>
<evidence type="ECO:0000259" key="7">
    <source>
        <dbReference type="Pfam" id="PF02837"/>
    </source>
</evidence>
<sequence length="633" mass="70437">MQPITISWCALALALTPFTASAQTLAAADMRPGRSLDGAWHWSVDPYRDGVAGFHGGPPGESTARFQDRIQADEAEKRPNALFEFDMQRSPVTHLPGSWIGHAPEMRYYQGLVWYQRTFDWQPAGPGKRVYLRFGSADHAASVFLNGKPVGKHVGAFTPFAFDVTALLRPGSNQITLGVDSARTDRDVPPPVTDWETYGGITRSIRLVTVPETFVDDAFVRLGRDGRIAVSARLLGPQAAGMPIRLAIPALGAALEGRTDGEGNWTASLAAPRALRRWSPDNPTLYDVEIAAGADRFTDRIGFRTIAVQGDRILLNGKPIFLRGISMHEEELGKDPVRAMSPAATRALFAEIKQGLHGNFVRLAHYPHDEGTTRLADEMGLLVWSEVPVYWRVAWDDADTLATARRMIAENIRRDRNRAAIMLWSVANETPVSDARNAFLRTLIGDVRALDDSRLVTAALLSTRQGKVMRIDDPLVADLDVMAINTYNGWYSDDPLAALPSFEWRSPVDKPLIFSEFGADALHGYHDAAAAPHKFSEEYQAEYYRRTLEMAARVPFLQGLSPWILKDFRSPRRQHPVYQQGWNRKGLISETGQRKLAFAVLAEDYAKREKAERRCPSPNATRPLPPRDPRPCP</sequence>
<name>A0A7X5V0C1_9SPHN</name>
<dbReference type="Proteomes" id="UP000564677">
    <property type="component" value="Unassembled WGS sequence"/>
</dbReference>
<evidence type="ECO:0000256" key="4">
    <source>
        <dbReference type="SAM" id="MobiDB-lite"/>
    </source>
</evidence>
<feature type="domain" description="Glycosyl hydrolases family 2 sugar binding" evidence="7">
    <location>
        <begin position="102"/>
        <end position="211"/>
    </location>
</feature>
<dbReference type="SUPFAM" id="SSF49303">
    <property type="entry name" value="beta-Galactosidase/glucuronidase domain"/>
    <property type="match status" value="1"/>
</dbReference>
<organism evidence="8 9">
    <name type="scientific">Sphingomonas leidyi</name>
    <dbReference type="NCBI Taxonomy" id="68569"/>
    <lineage>
        <taxon>Bacteria</taxon>
        <taxon>Pseudomonadati</taxon>
        <taxon>Pseudomonadota</taxon>
        <taxon>Alphaproteobacteria</taxon>
        <taxon>Sphingomonadales</taxon>
        <taxon>Sphingomonadaceae</taxon>
        <taxon>Sphingomonas</taxon>
    </lineage>
</organism>
<dbReference type="InterPro" id="IPR013783">
    <property type="entry name" value="Ig-like_fold"/>
</dbReference>
<dbReference type="Gene3D" id="2.60.120.260">
    <property type="entry name" value="Galactose-binding domain-like"/>
    <property type="match status" value="1"/>
</dbReference>
<protein>
    <submittedName>
        <fullName evidence="8">Beta-glucuronidase</fullName>
        <ecNumber evidence="8">3.2.1.31</ecNumber>
    </submittedName>
</protein>
<dbReference type="GO" id="GO:0030246">
    <property type="term" value="F:carbohydrate binding"/>
    <property type="evidence" value="ECO:0007669"/>
    <property type="project" value="TreeGrafter"/>
</dbReference>
<evidence type="ECO:0000256" key="2">
    <source>
        <dbReference type="ARBA" id="ARBA00022801"/>
    </source>
</evidence>
<dbReference type="SUPFAM" id="SSF49785">
    <property type="entry name" value="Galactose-binding domain-like"/>
    <property type="match status" value="1"/>
</dbReference>
<evidence type="ECO:0000313" key="9">
    <source>
        <dbReference type="Proteomes" id="UP000564677"/>
    </source>
</evidence>
<keyword evidence="3 8" id="KW-0326">Glycosidase</keyword>
<dbReference type="InterPro" id="IPR017853">
    <property type="entry name" value="GH"/>
</dbReference>
<dbReference type="RefSeq" id="WP_243857285.1">
    <property type="nucleotide sequence ID" value="NZ_JAASQV010000002.1"/>
</dbReference>
<evidence type="ECO:0000256" key="3">
    <source>
        <dbReference type="ARBA" id="ARBA00023295"/>
    </source>
</evidence>
<proteinExistence type="inferred from homology"/>
<evidence type="ECO:0000256" key="1">
    <source>
        <dbReference type="ARBA" id="ARBA00007401"/>
    </source>
</evidence>
<dbReference type="InterPro" id="IPR023232">
    <property type="entry name" value="Glyco_hydro_2_AS"/>
</dbReference>
<dbReference type="PANTHER" id="PTHR10066">
    <property type="entry name" value="BETA-GLUCURONIDASE"/>
    <property type="match status" value="1"/>
</dbReference>
<dbReference type="EMBL" id="JAASQV010000002">
    <property type="protein sequence ID" value="NIJ65230.1"/>
    <property type="molecule type" value="Genomic_DNA"/>
</dbReference>
<dbReference type="InterPro" id="IPR006101">
    <property type="entry name" value="Glyco_hydro_2"/>
</dbReference>
<keyword evidence="2 8" id="KW-0378">Hydrolase</keyword>
<dbReference type="Gene3D" id="2.60.40.10">
    <property type="entry name" value="Immunoglobulins"/>
    <property type="match status" value="1"/>
</dbReference>
<dbReference type="SUPFAM" id="SSF51445">
    <property type="entry name" value="(Trans)glycosidases"/>
    <property type="match status" value="1"/>
</dbReference>
<keyword evidence="9" id="KW-1185">Reference proteome</keyword>
<dbReference type="PROSITE" id="PS00608">
    <property type="entry name" value="GLYCOSYL_HYDROL_F2_2"/>
    <property type="match status" value="1"/>
</dbReference>
<dbReference type="Gene3D" id="3.20.20.80">
    <property type="entry name" value="Glycosidases"/>
    <property type="match status" value="1"/>
</dbReference>
<dbReference type="Pfam" id="PF02837">
    <property type="entry name" value="Glyco_hydro_2_N"/>
    <property type="match status" value="1"/>
</dbReference>
<feature type="signal peptide" evidence="5">
    <location>
        <begin position="1"/>
        <end position="22"/>
    </location>
</feature>